<dbReference type="Gene3D" id="1.10.260.40">
    <property type="entry name" value="lambda repressor-like DNA-binding domains"/>
    <property type="match status" value="1"/>
</dbReference>
<evidence type="ECO:0000259" key="4">
    <source>
        <dbReference type="PROSITE" id="PS50943"/>
    </source>
</evidence>
<dbReference type="SUPFAM" id="SSF47413">
    <property type="entry name" value="lambda repressor-like DNA-binding domains"/>
    <property type="match status" value="1"/>
</dbReference>
<protein>
    <submittedName>
        <fullName evidence="5">LexA family protein</fullName>
    </submittedName>
</protein>
<dbReference type="InterPro" id="IPR039418">
    <property type="entry name" value="LexA-like"/>
</dbReference>
<dbReference type="RefSeq" id="WP_380855996.1">
    <property type="nucleotide sequence ID" value="NZ_JBHRXV010000001.1"/>
</dbReference>
<dbReference type="InterPro" id="IPR036286">
    <property type="entry name" value="LexA/Signal_pep-like_sf"/>
</dbReference>
<proteinExistence type="predicted"/>
<comment type="caution">
    <text evidence="5">The sequence shown here is derived from an EMBL/GenBank/DDBJ whole genome shotgun (WGS) entry which is preliminary data.</text>
</comment>
<evidence type="ECO:0000313" key="6">
    <source>
        <dbReference type="Proteomes" id="UP001595615"/>
    </source>
</evidence>
<dbReference type="SMART" id="SM00530">
    <property type="entry name" value="HTH_XRE"/>
    <property type="match status" value="1"/>
</dbReference>
<dbReference type="CDD" id="cd06529">
    <property type="entry name" value="S24_LexA-like"/>
    <property type="match status" value="1"/>
</dbReference>
<organism evidence="5 6">
    <name type="scientific">Sphingoaurantiacus capsulatus</name>
    <dbReference type="NCBI Taxonomy" id="1771310"/>
    <lineage>
        <taxon>Bacteria</taxon>
        <taxon>Pseudomonadati</taxon>
        <taxon>Pseudomonadota</taxon>
        <taxon>Alphaproteobacteria</taxon>
        <taxon>Sphingomonadales</taxon>
        <taxon>Sphingosinicellaceae</taxon>
        <taxon>Sphingoaurantiacus</taxon>
    </lineage>
</organism>
<dbReference type="InterPro" id="IPR015927">
    <property type="entry name" value="Peptidase_S24_S26A/B/C"/>
</dbReference>
<name>A0ABV7X5E0_9SPHN</name>
<dbReference type="Gene3D" id="2.10.109.10">
    <property type="entry name" value="Umud Fragment, subunit A"/>
    <property type="match status" value="1"/>
</dbReference>
<evidence type="ECO:0000256" key="1">
    <source>
        <dbReference type="ARBA" id="ARBA00023015"/>
    </source>
</evidence>
<keyword evidence="1" id="KW-0805">Transcription regulation</keyword>
<feature type="domain" description="HTH cro/C1-type" evidence="4">
    <location>
        <begin position="9"/>
        <end position="70"/>
    </location>
</feature>
<reference evidence="6" key="1">
    <citation type="journal article" date="2019" name="Int. J. Syst. Evol. Microbiol.">
        <title>The Global Catalogue of Microorganisms (GCM) 10K type strain sequencing project: providing services to taxonomists for standard genome sequencing and annotation.</title>
        <authorList>
            <consortium name="The Broad Institute Genomics Platform"/>
            <consortium name="The Broad Institute Genome Sequencing Center for Infectious Disease"/>
            <person name="Wu L."/>
            <person name="Ma J."/>
        </authorList>
    </citation>
    <scope>NUCLEOTIDE SEQUENCE [LARGE SCALE GENOMIC DNA]</scope>
    <source>
        <strain evidence="6">KCTC 42644</strain>
    </source>
</reference>
<dbReference type="SUPFAM" id="SSF51306">
    <property type="entry name" value="LexA/Signal peptidase"/>
    <property type="match status" value="1"/>
</dbReference>
<dbReference type="Pfam" id="PF13560">
    <property type="entry name" value="HTH_31"/>
    <property type="match status" value="1"/>
</dbReference>
<dbReference type="CDD" id="cd00093">
    <property type="entry name" value="HTH_XRE"/>
    <property type="match status" value="1"/>
</dbReference>
<dbReference type="Pfam" id="PF00717">
    <property type="entry name" value="Peptidase_S24"/>
    <property type="match status" value="1"/>
</dbReference>
<evidence type="ECO:0000313" key="5">
    <source>
        <dbReference type="EMBL" id="MFC3711319.1"/>
    </source>
</evidence>
<dbReference type="InterPro" id="IPR001387">
    <property type="entry name" value="Cro/C1-type_HTH"/>
</dbReference>
<accession>A0ABV7X5E0</accession>
<keyword evidence="6" id="KW-1185">Reference proteome</keyword>
<evidence type="ECO:0000256" key="3">
    <source>
        <dbReference type="ARBA" id="ARBA00023163"/>
    </source>
</evidence>
<gene>
    <name evidence="5" type="ORF">ACFOMD_01975</name>
</gene>
<dbReference type="PANTHER" id="PTHR40661">
    <property type="match status" value="1"/>
</dbReference>
<dbReference type="PANTHER" id="PTHR40661:SF3">
    <property type="entry name" value="FELS-1 PROPHAGE TRANSCRIPTIONAL REGULATOR"/>
    <property type="match status" value="1"/>
</dbReference>
<dbReference type="EMBL" id="JBHRXV010000001">
    <property type="protein sequence ID" value="MFC3711319.1"/>
    <property type="molecule type" value="Genomic_DNA"/>
</dbReference>
<keyword evidence="2" id="KW-0238">DNA-binding</keyword>
<dbReference type="Proteomes" id="UP001595615">
    <property type="component" value="Unassembled WGS sequence"/>
</dbReference>
<keyword evidence="3" id="KW-0804">Transcription</keyword>
<evidence type="ECO:0000256" key="2">
    <source>
        <dbReference type="ARBA" id="ARBA00023125"/>
    </source>
</evidence>
<dbReference type="InterPro" id="IPR010982">
    <property type="entry name" value="Lambda_DNA-bd_dom_sf"/>
</dbReference>
<sequence>MDRRPPNRIRQLRKARGLTLEQLAALVPNPDTGAATDVSTISKLELSKRALTTDWMQRLAGALGVEPAALLDSGVDFTPVRRVPLVGRIAAGNWREAIEDPLSLVPCESGGPATFALIAEGDSMDKLVPPGGRIYIDPDDFGLRDGKYYAVMKDGETTFKRFRASPARLEPCSTNPIHQPIDIGREPFTVIGRVVGTWQDFD</sequence>
<dbReference type="PROSITE" id="PS50943">
    <property type="entry name" value="HTH_CROC1"/>
    <property type="match status" value="1"/>
</dbReference>